<evidence type="ECO:0000313" key="10">
    <source>
        <dbReference type="Proteomes" id="UP000297609"/>
    </source>
</evidence>
<dbReference type="PROSITE" id="PS50293">
    <property type="entry name" value="TPR_REGION"/>
    <property type="match status" value="1"/>
</dbReference>
<dbReference type="InterPro" id="IPR002035">
    <property type="entry name" value="VWF_A"/>
</dbReference>
<dbReference type="PANTHER" id="PTHR22550">
    <property type="entry name" value="SPORE GERMINATION PROTEIN"/>
    <property type="match status" value="1"/>
</dbReference>
<feature type="domain" description="VWFA" evidence="8">
    <location>
        <begin position="89"/>
        <end position="219"/>
    </location>
</feature>
<dbReference type="SUPFAM" id="SSF53300">
    <property type="entry name" value="vWA-like"/>
    <property type="match status" value="1"/>
</dbReference>
<dbReference type="InterPro" id="IPR036465">
    <property type="entry name" value="vWFA_dom_sf"/>
</dbReference>
<evidence type="ECO:0000256" key="4">
    <source>
        <dbReference type="ARBA" id="ARBA00023136"/>
    </source>
</evidence>
<dbReference type="EMBL" id="RQGG01000010">
    <property type="protein sequence ID" value="TGL55622.1"/>
    <property type="molecule type" value="Genomic_DNA"/>
</dbReference>
<dbReference type="NCBIfam" id="NF047506">
    <property type="entry name" value="VWA_BatB_Lepto"/>
    <property type="match status" value="1"/>
</dbReference>
<feature type="compositionally biased region" description="Basic and acidic residues" evidence="6">
    <location>
        <begin position="503"/>
        <end position="512"/>
    </location>
</feature>
<sequence length="547" mass="61866">MDANRIIILGIITLVVGLIVSLFKLWINHSSQKLKKDHPSLVNRLQTTNTKILFLRSVIFLLAVLFAIESLYKVKSVDAESTKDFESADILFVVDVSLSMNAVDVKPNRLKRFQDVILRLLPDLKGNRVGMIVFAGQSFAYCPLTSDITAVSDYIKSLGVEMVGAKGTNLGKALEKVESVRKKSKHLQSMLTVIVTDGEDHEKQSLPNLEGDVVVWGIGTEEGGPIEFRDPSTGKGGFVTYDSNLVDSPYSENVINSKLNLDILTSLADRYEGEYHNISFYEDGALNLVDKIQSMKKTKTERLERFKNEDGAHPYLLISFFLLLVERVISIHLQKNIFFKLSIFLVLLLTFQNQIYAWELDPGGNAIERGKQAYENQNYNESQKEFTKAKEYIEDDPRLIYNESTTAYQMGKFMESKELLDKTLQHPKSDSDLKSKAHFAKGNIYSKLGQKKEALKSYLQSLKENPDNIAAKKNIEHLTKKQNTSPKNNQGQGQTQNPNPSKTPKENQKSENESQNPSDVDRIMEPFSNDSILKNKRGGSFDNEKFW</sequence>
<evidence type="ECO:0000256" key="1">
    <source>
        <dbReference type="ARBA" id="ARBA00022475"/>
    </source>
</evidence>
<feature type="transmembrane region" description="Helical" evidence="7">
    <location>
        <begin position="53"/>
        <end position="72"/>
    </location>
</feature>
<keyword evidence="2 7" id="KW-0812">Transmembrane</keyword>
<dbReference type="Gene3D" id="3.40.50.410">
    <property type="entry name" value="von Willebrand factor, type A domain"/>
    <property type="match status" value="1"/>
</dbReference>
<evidence type="ECO:0000256" key="3">
    <source>
        <dbReference type="ARBA" id="ARBA00022989"/>
    </source>
</evidence>
<evidence type="ECO:0000256" key="2">
    <source>
        <dbReference type="ARBA" id="ARBA00022692"/>
    </source>
</evidence>
<evidence type="ECO:0000256" key="6">
    <source>
        <dbReference type="SAM" id="MobiDB-lite"/>
    </source>
</evidence>
<evidence type="ECO:0000313" key="9">
    <source>
        <dbReference type="EMBL" id="TGL55622.1"/>
    </source>
</evidence>
<keyword evidence="4 7" id="KW-0472">Membrane</keyword>
<dbReference type="SMART" id="SM00327">
    <property type="entry name" value="VWA"/>
    <property type="match status" value="1"/>
</dbReference>
<feature type="region of interest" description="Disordered" evidence="6">
    <location>
        <begin position="480"/>
        <end position="547"/>
    </location>
</feature>
<accession>A0A4R9JSF9</accession>
<reference evidence="9" key="1">
    <citation type="journal article" date="2019" name="PLoS Negl. Trop. Dis.">
        <title>Revisiting the worldwide diversity of Leptospira species in the environment.</title>
        <authorList>
            <person name="Vincent A.T."/>
            <person name="Schiettekatte O."/>
            <person name="Bourhy P."/>
            <person name="Veyrier F.J."/>
            <person name="Picardeau M."/>
        </authorList>
    </citation>
    <scope>NUCLEOTIDE SEQUENCE [LARGE SCALE GENOMIC DNA]</scope>
    <source>
        <strain evidence="9">201702454</strain>
    </source>
</reference>
<dbReference type="Pfam" id="PF13519">
    <property type="entry name" value="VWA_2"/>
    <property type="match status" value="1"/>
</dbReference>
<dbReference type="PROSITE" id="PS50005">
    <property type="entry name" value="TPR"/>
    <property type="match status" value="1"/>
</dbReference>
<dbReference type="InterPro" id="IPR050768">
    <property type="entry name" value="UPF0353/GerABKA_families"/>
</dbReference>
<protein>
    <submittedName>
        <fullName evidence="9">VWA domain-containing protein</fullName>
    </submittedName>
</protein>
<evidence type="ECO:0000256" key="5">
    <source>
        <dbReference type="PROSITE-ProRule" id="PRU00339"/>
    </source>
</evidence>
<dbReference type="InterPro" id="IPR011990">
    <property type="entry name" value="TPR-like_helical_dom_sf"/>
</dbReference>
<dbReference type="RefSeq" id="WP_135617895.1">
    <property type="nucleotide sequence ID" value="NZ_RQGG01000010.1"/>
</dbReference>
<dbReference type="PROSITE" id="PS50234">
    <property type="entry name" value="VWFA"/>
    <property type="match status" value="1"/>
</dbReference>
<dbReference type="SUPFAM" id="SSF48452">
    <property type="entry name" value="TPR-like"/>
    <property type="match status" value="1"/>
</dbReference>
<keyword evidence="3 7" id="KW-1133">Transmembrane helix</keyword>
<dbReference type="PANTHER" id="PTHR22550:SF5">
    <property type="entry name" value="LEUCINE ZIPPER PROTEIN 4"/>
    <property type="match status" value="1"/>
</dbReference>
<keyword evidence="5" id="KW-0802">TPR repeat</keyword>
<dbReference type="Pfam" id="PF00515">
    <property type="entry name" value="TPR_1"/>
    <property type="match status" value="1"/>
</dbReference>
<dbReference type="OrthoDB" id="9807628at2"/>
<proteinExistence type="predicted"/>
<dbReference type="Gene3D" id="1.25.40.10">
    <property type="entry name" value="Tetratricopeptide repeat domain"/>
    <property type="match status" value="1"/>
</dbReference>
<feature type="repeat" description="TPR" evidence="5">
    <location>
        <begin position="435"/>
        <end position="468"/>
    </location>
</feature>
<keyword evidence="10" id="KW-1185">Reference proteome</keyword>
<organism evidence="9 10">
    <name type="scientific">Leptospira kemamanensis</name>
    <dbReference type="NCBI Taxonomy" id="2484942"/>
    <lineage>
        <taxon>Bacteria</taxon>
        <taxon>Pseudomonadati</taxon>
        <taxon>Spirochaetota</taxon>
        <taxon>Spirochaetia</taxon>
        <taxon>Leptospirales</taxon>
        <taxon>Leptospiraceae</taxon>
        <taxon>Leptospira</taxon>
    </lineage>
</organism>
<comment type="caution">
    <text evidence="9">The sequence shown here is derived from an EMBL/GenBank/DDBJ whole genome shotgun (WGS) entry which is preliminary data.</text>
</comment>
<evidence type="ECO:0000256" key="7">
    <source>
        <dbReference type="SAM" id="Phobius"/>
    </source>
</evidence>
<dbReference type="InterPro" id="IPR019734">
    <property type="entry name" value="TPR_rpt"/>
</dbReference>
<dbReference type="NCBIfam" id="NF047507">
    <property type="entry name" value="TPR_BatC_Lepto"/>
    <property type="match status" value="1"/>
</dbReference>
<name>A0A4R9JSF9_9LEPT</name>
<feature type="compositionally biased region" description="Low complexity" evidence="6">
    <location>
        <begin position="488"/>
        <end position="500"/>
    </location>
</feature>
<dbReference type="SMART" id="SM00028">
    <property type="entry name" value="TPR"/>
    <property type="match status" value="2"/>
</dbReference>
<gene>
    <name evidence="9" type="ORF">EHQ59_04220</name>
</gene>
<evidence type="ECO:0000259" key="8">
    <source>
        <dbReference type="PROSITE" id="PS50234"/>
    </source>
</evidence>
<feature type="transmembrane region" description="Helical" evidence="7">
    <location>
        <begin position="6"/>
        <end position="27"/>
    </location>
</feature>
<keyword evidence="1" id="KW-1003">Cell membrane</keyword>
<dbReference type="AlphaFoldDB" id="A0A4R9JSF9"/>
<dbReference type="Proteomes" id="UP000297609">
    <property type="component" value="Unassembled WGS sequence"/>
</dbReference>